<organism evidence="2 3">
    <name type="scientific">Phreatobacter aquaticus</name>
    <dbReference type="NCBI Taxonomy" id="2570229"/>
    <lineage>
        <taxon>Bacteria</taxon>
        <taxon>Pseudomonadati</taxon>
        <taxon>Pseudomonadota</taxon>
        <taxon>Alphaproteobacteria</taxon>
        <taxon>Hyphomicrobiales</taxon>
        <taxon>Phreatobacteraceae</taxon>
        <taxon>Phreatobacter</taxon>
    </lineage>
</organism>
<name>A0A4D7QGZ1_9HYPH</name>
<dbReference type="Proteomes" id="UP000298588">
    <property type="component" value="Chromosome"/>
</dbReference>
<feature type="domain" description="MOSC" evidence="1">
    <location>
        <begin position="20"/>
        <end position="176"/>
    </location>
</feature>
<dbReference type="RefSeq" id="WP_137098287.1">
    <property type="nucleotide sequence ID" value="NZ_CP039865.1"/>
</dbReference>
<dbReference type="InterPro" id="IPR005302">
    <property type="entry name" value="MoCF_Sase_C"/>
</dbReference>
<dbReference type="InterPro" id="IPR011037">
    <property type="entry name" value="Pyrv_Knase-like_insert_dom_sf"/>
</dbReference>
<dbReference type="AlphaFoldDB" id="A0A4D7QGZ1"/>
<dbReference type="Pfam" id="PF03473">
    <property type="entry name" value="MOSC"/>
    <property type="match status" value="1"/>
</dbReference>
<dbReference type="GO" id="GO:0030170">
    <property type="term" value="F:pyridoxal phosphate binding"/>
    <property type="evidence" value="ECO:0007669"/>
    <property type="project" value="InterPro"/>
</dbReference>
<evidence type="ECO:0000313" key="3">
    <source>
        <dbReference type="Proteomes" id="UP000298588"/>
    </source>
</evidence>
<dbReference type="GO" id="GO:0030151">
    <property type="term" value="F:molybdenum ion binding"/>
    <property type="evidence" value="ECO:0007669"/>
    <property type="project" value="InterPro"/>
</dbReference>
<dbReference type="PROSITE" id="PS51340">
    <property type="entry name" value="MOSC"/>
    <property type="match status" value="1"/>
</dbReference>
<protein>
    <submittedName>
        <fullName evidence="2">Molybdenum cofactor sulfurase</fullName>
    </submittedName>
</protein>
<accession>A0A4D7QGZ1</accession>
<dbReference type="InterPro" id="IPR052716">
    <property type="entry name" value="MOSC_domain"/>
</dbReference>
<keyword evidence="3" id="KW-1185">Reference proteome</keyword>
<dbReference type="OrthoDB" id="9808413at2"/>
<dbReference type="EMBL" id="CP039865">
    <property type="protein sequence ID" value="QCK84953.1"/>
    <property type="molecule type" value="Genomic_DNA"/>
</dbReference>
<dbReference type="Gene3D" id="2.40.33.20">
    <property type="entry name" value="PK beta-barrel domain-like"/>
    <property type="match status" value="1"/>
</dbReference>
<dbReference type="KEGG" id="paqt:E8L99_03755"/>
<sequence length="182" mass="19215">MAGSASITGLYTAEGADFVTRAVDRLDLTRDGIDGDRHWGPTRLSGPREPWHPRGTVIRNDRQVSILGEEELATIAAAMTLPSLPAEWIGGNLVLAGIPDLSRLAVGSRLMAPSGATLFVTGYNKPCRKSGQSIAGFTGIDGHTFGFVRAARGMRGLVAYVERAGLIAIGDEMRVVPAVTAD</sequence>
<dbReference type="SUPFAM" id="SSF50800">
    <property type="entry name" value="PK beta-barrel domain-like"/>
    <property type="match status" value="1"/>
</dbReference>
<dbReference type="GO" id="GO:0003824">
    <property type="term" value="F:catalytic activity"/>
    <property type="evidence" value="ECO:0007669"/>
    <property type="project" value="InterPro"/>
</dbReference>
<dbReference type="PANTHER" id="PTHR36930">
    <property type="entry name" value="METAL-SULFUR CLUSTER BIOSYNTHESIS PROTEINS YUAD-RELATED"/>
    <property type="match status" value="1"/>
</dbReference>
<evidence type="ECO:0000313" key="2">
    <source>
        <dbReference type="EMBL" id="QCK84953.1"/>
    </source>
</evidence>
<dbReference type="PANTHER" id="PTHR36930:SF1">
    <property type="entry name" value="MOSC DOMAIN-CONTAINING PROTEIN"/>
    <property type="match status" value="1"/>
</dbReference>
<proteinExistence type="predicted"/>
<evidence type="ECO:0000259" key="1">
    <source>
        <dbReference type="PROSITE" id="PS51340"/>
    </source>
</evidence>
<reference evidence="2 3" key="1">
    <citation type="submission" date="2019-04" db="EMBL/GenBank/DDBJ databases">
        <title>Phreatobacter aquaticus sp. nov.</title>
        <authorList>
            <person name="Choi A."/>
            <person name="Baek K."/>
        </authorList>
    </citation>
    <scope>NUCLEOTIDE SEQUENCE [LARGE SCALE GENOMIC DNA]</scope>
    <source>
        <strain evidence="2 3">NMCR1094</strain>
    </source>
</reference>
<gene>
    <name evidence="2" type="ORF">E8L99_03755</name>
</gene>